<dbReference type="GO" id="GO:0003964">
    <property type="term" value="F:RNA-directed DNA polymerase activity"/>
    <property type="evidence" value="ECO:0007669"/>
    <property type="project" value="UniProtKB-KW"/>
</dbReference>
<keyword evidence="3" id="KW-0548">Nucleotidyltransferase</keyword>
<evidence type="ECO:0000256" key="1">
    <source>
        <dbReference type="SAM" id="Phobius"/>
    </source>
</evidence>
<dbReference type="Proteomes" id="UP000325315">
    <property type="component" value="Unassembled WGS sequence"/>
</dbReference>
<protein>
    <submittedName>
        <fullName evidence="3">Non-LTR retroelement reverse transcriptase</fullName>
    </submittedName>
</protein>
<keyword evidence="4" id="KW-1185">Reference proteome</keyword>
<dbReference type="OrthoDB" id="1001820at2759"/>
<dbReference type="AlphaFoldDB" id="A0A5B6X9Y6"/>
<dbReference type="EMBL" id="SMMG02000001">
    <property type="protein sequence ID" value="KAA3489715.1"/>
    <property type="molecule type" value="Genomic_DNA"/>
</dbReference>
<evidence type="ECO:0000313" key="4">
    <source>
        <dbReference type="Proteomes" id="UP000325315"/>
    </source>
</evidence>
<keyword evidence="1" id="KW-0472">Membrane</keyword>
<dbReference type="InterPro" id="IPR044730">
    <property type="entry name" value="RNase_H-like_dom_plant"/>
</dbReference>
<evidence type="ECO:0000313" key="3">
    <source>
        <dbReference type="EMBL" id="KAA3489715.1"/>
    </source>
</evidence>
<dbReference type="Pfam" id="PF13966">
    <property type="entry name" value="zf-RVT"/>
    <property type="match status" value="1"/>
</dbReference>
<feature type="domain" description="Reverse transcriptase zinc-binding" evidence="2">
    <location>
        <begin position="96"/>
        <end position="141"/>
    </location>
</feature>
<keyword evidence="1" id="KW-0812">Transmembrane</keyword>
<dbReference type="InterPro" id="IPR026960">
    <property type="entry name" value="RVT-Znf"/>
</dbReference>
<reference evidence="3" key="1">
    <citation type="submission" date="2019-08" db="EMBL/GenBank/DDBJ databases">
        <authorList>
            <person name="Liu F."/>
        </authorList>
    </citation>
    <scope>NUCLEOTIDE SEQUENCE [LARGE SCALE GENOMIC DNA]</scope>
    <source>
        <strain evidence="3">PA1801</strain>
        <tissue evidence="3">Leaf</tissue>
    </source>
</reference>
<sequence>MWFLTKRLYGFVSSDQNKGWIVLYLITSRGVVALFFGSHSLKSRASCAKTSYGQSVMETKSNNRRTPGSLMLAPLSTISLLTSILVPSVFLENEPLRMRLLTNTERARRGLAEDPSCPICGPPSEDILHVIRDCTLAKEVWKQVNPSSHGAEANWACLFGLLAWRLWKNRNLFIFQEKSWSPEEIIKTSVSWAKHFSLTSRHVADVEIETTRGQLLEGEWTYLNTDGAVRVDSGAAAAGGVLRDKNVEWILGYNKYLGNCSTLDAEL</sequence>
<organism evidence="3 4">
    <name type="scientific">Gossypium australe</name>
    <dbReference type="NCBI Taxonomy" id="47621"/>
    <lineage>
        <taxon>Eukaryota</taxon>
        <taxon>Viridiplantae</taxon>
        <taxon>Streptophyta</taxon>
        <taxon>Embryophyta</taxon>
        <taxon>Tracheophyta</taxon>
        <taxon>Spermatophyta</taxon>
        <taxon>Magnoliopsida</taxon>
        <taxon>eudicotyledons</taxon>
        <taxon>Gunneridae</taxon>
        <taxon>Pentapetalae</taxon>
        <taxon>rosids</taxon>
        <taxon>malvids</taxon>
        <taxon>Malvales</taxon>
        <taxon>Malvaceae</taxon>
        <taxon>Malvoideae</taxon>
        <taxon>Gossypium</taxon>
    </lineage>
</organism>
<feature type="transmembrane region" description="Helical" evidence="1">
    <location>
        <begin position="70"/>
        <end position="91"/>
    </location>
</feature>
<keyword evidence="3" id="KW-0695">RNA-directed DNA polymerase</keyword>
<comment type="caution">
    <text evidence="3">The sequence shown here is derived from an EMBL/GenBank/DDBJ whole genome shotgun (WGS) entry which is preliminary data.</text>
</comment>
<feature type="transmembrane region" description="Helical" evidence="1">
    <location>
        <begin position="20"/>
        <end position="37"/>
    </location>
</feature>
<keyword evidence="1" id="KW-1133">Transmembrane helix</keyword>
<proteinExistence type="predicted"/>
<gene>
    <name evidence="3" type="ORF">EPI10_033295</name>
</gene>
<accession>A0A5B6X9Y6</accession>
<name>A0A5B6X9Y6_9ROSI</name>
<dbReference type="CDD" id="cd06222">
    <property type="entry name" value="RNase_H_like"/>
    <property type="match status" value="1"/>
</dbReference>
<keyword evidence="3" id="KW-0808">Transferase</keyword>
<evidence type="ECO:0000259" key="2">
    <source>
        <dbReference type="Pfam" id="PF13966"/>
    </source>
</evidence>